<name>A0A4R2KVP3_9GAMM</name>
<dbReference type="Proteomes" id="UP000294980">
    <property type="component" value="Unassembled WGS sequence"/>
</dbReference>
<evidence type="ECO:0000313" key="6">
    <source>
        <dbReference type="Proteomes" id="UP000294980"/>
    </source>
</evidence>
<reference evidence="5 6" key="1">
    <citation type="submission" date="2019-03" db="EMBL/GenBank/DDBJ databases">
        <title>Genomic Encyclopedia of Type Strains, Phase IV (KMG-IV): sequencing the most valuable type-strain genomes for metagenomic binning, comparative biology and taxonomic classification.</title>
        <authorList>
            <person name="Goeker M."/>
        </authorList>
    </citation>
    <scope>NUCLEOTIDE SEQUENCE [LARGE SCALE GENOMIC DNA]</scope>
    <source>
        <strain evidence="5 6">DSM 23344</strain>
    </source>
</reference>
<gene>
    <name evidence="5" type="ORF">EV688_1092</name>
</gene>
<dbReference type="InterPro" id="IPR010998">
    <property type="entry name" value="Integrase_recombinase_N"/>
</dbReference>
<dbReference type="PANTHER" id="PTHR30629">
    <property type="entry name" value="PROPHAGE INTEGRASE"/>
    <property type="match status" value="1"/>
</dbReference>
<dbReference type="EMBL" id="SLWX01000009">
    <property type="protein sequence ID" value="TCO75279.1"/>
    <property type="molecule type" value="Genomic_DNA"/>
</dbReference>
<evidence type="ECO:0000259" key="4">
    <source>
        <dbReference type="Pfam" id="PF13356"/>
    </source>
</evidence>
<accession>A0A4R2KVP3</accession>
<evidence type="ECO:0000256" key="2">
    <source>
        <dbReference type="ARBA" id="ARBA00022908"/>
    </source>
</evidence>
<dbReference type="InterPro" id="IPR050808">
    <property type="entry name" value="Phage_Integrase"/>
</dbReference>
<evidence type="ECO:0000313" key="5">
    <source>
        <dbReference type="EMBL" id="TCO75279.1"/>
    </source>
</evidence>
<dbReference type="InterPro" id="IPR038488">
    <property type="entry name" value="Integrase_DNA-bd_sf"/>
</dbReference>
<comment type="caution">
    <text evidence="5">The sequence shown here is derived from an EMBL/GenBank/DDBJ whole genome shotgun (WGS) entry which is preliminary data.</text>
</comment>
<sequence>MNDAQIKAKLKAASPGKFTVDRGLYFRVTVEGSGFWILRYTTHGKRREFTLGRYGKPPEGMPLAEAKLAAAQTRAEIKKGIDPIAEKKRSELTKIKTINDVAADWLADCKNRLENPQIPERVYRKDIKPKIGELAVDRANAGDILSIIRSIVGCRLKLTQDFHPILTRVTGAQYI</sequence>
<dbReference type="AlphaFoldDB" id="A0A4R2KVP3"/>
<proteinExistence type="inferred from homology"/>
<dbReference type="OrthoDB" id="9795573at2"/>
<protein>
    <submittedName>
        <fullName evidence="5">Uncharacterized protein DUF4102</fullName>
    </submittedName>
</protein>
<evidence type="ECO:0000256" key="1">
    <source>
        <dbReference type="ARBA" id="ARBA00008857"/>
    </source>
</evidence>
<dbReference type="InterPro" id="IPR025166">
    <property type="entry name" value="Integrase_DNA_bind_dom"/>
</dbReference>
<keyword evidence="3" id="KW-0238">DNA-binding</keyword>
<dbReference type="GO" id="GO:0003677">
    <property type="term" value="F:DNA binding"/>
    <property type="evidence" value="ECO:0007669"/>
    <property type="project" value="UniProtKB-KW"/>
</dbReference>
<keyword evidence="2" id="KW-0229">DNA integration</keyword>
<dbReference type="Gene3D" id="3.30.160.390">
    <property type="entry name" value="Integrase, DNA-binding domain"/>
    <property type="match status" value="1"/>
</dbReference>
<keyword evidence="6" id="KW-1185">Reference proteome</keyword>
<dbReference type="Gene3D" id="1.10.150.130">
    <property type="match status" value="1"/>
</dbReference>
<dbReference type="PANTHER" id="PTHR30629:SF2">
    <property type="entry name" value="PROPHAGE INTEGRASE INTS-RELATED"/>
    <property type="match status" value="1"/>
</dbReference>
<dbReference type="GO" id="GO:0015074">
    <property type="term" value="P:DNA integration"/>
    <property type="evidence" value="ECO:0007669"/>
    <property type="project" value="UniProtKB-KW"/>
</dbReference>
<dbReference type="Pfam" id="PF13356">
    <property type="entry name" value="Arm-DNA-bind_3"/>
    <property type="match status" value="1"/>
</dbReference>
<comment type="similarity">
    <text evidence="1">Belongs to the 'phage' integrase family.</text>
</comment>
<dbReference type="RefSeq" id="WP_131917631.1">
    <property type="nucleotide sequence ID" value="NZ_SLWX01000009.1"/>
</dbReference>
<evidence type="ECO:0000256" key="3">
    <source>
        <dbReference type="ARBA" id="ARBA00023125"/>
    </source>
</evidence>
<organism evidence="5 6">
    <name type="scientific">Chromatocurvus halotolerans</name>
    <dbReference type="NCBI Taxonomy" id="1132028"/>
    <lineage>
        <taxon>Bacteria</taxon>
        <taxon>Pseudomonadati</taxon>
        <taxon>Pseudomonadota</taxon>
        <taxon>Gammaproteobacteria</taxon>
        <taxon>Cellvibrionales</taxon>
        <taxon>Halieaceae</taxon>
        <taxon>Chromatocurvus</taxon>
    </lineage>
</organism>
<feature type="domain" description="Integrase DNA-binding" evidence="4">
    <location>
        <begin position="2"/>
        <end position="89"/>
    </location>
</feature>